<comment type="caution">
    <text evidence="3">The sequence shown here is derived from an EMBL/GenBank/DDBJ whole genome shotgun (WGS) entry which is preliminary data.</text>
</comment>
<feature type="transmembrane region" description="Helical" evidence="1">
    <location>
        <begin position="116"/>
        <end position="133"/>
    </location>
</feature>
<accession>A0A543AV03</accession>
<feature type="transmembrane region" description="Helical" evidence="1">
    <location>
        <begin position="419"/>
        <end position="439"/>
    </location>
</feature>
<dbReference type="Proteomes" id="UP000317043">
    <property type="component" value="Unassembled WGS sequence"/>
</dbReference>
<feature type="domain" description="EccD-like transmembrane" evidence="2">
    <location>
        <begin position="118"/>
        <end position="438"/>
    </location>
</feature>
<feature type="transmembrane region" description="Helical" evidence="1">
    <location>
        <begin position="243"/>
        <end position="265"/>
    </location>
</feature>
<dbReference type="Pfam" id="PF19053">
    <property type="entry name" value="EccD"/>
    <property type="match status" value="1"/>
</dbReference>
<dbReference type="AlphaFoldDB" id="A0A543AV03"/>
<gene>
    <name evidence="3" type="ORF">FB566_1945</name>
</gene>
<dbReference type="Gene3D" id="3.10.20.90">
    <property type="entry name" value="Phosphatidylinositol 3-kinase Catalytic Subunit, Chain A, domain 1"/>
    <property type="match status" value="1"/>
</dbReference>
<dbReference type="InterPro" id="IPR024962">
    <property type="entry name" value="YukD-like"/>
</dbReference>
<keyword evidence="1" id="KW-0812">Transmembrane</keyword>
<dbReference type="InParanoid" id="A0A543AV03"/>
<dbReference type="InterPro" id="IPR044049">
    <property type="entry name" value="EccD_transm"/>
</dbReference>
<feature type="transmembrane region" description="Helical" evidence="1">
    <location>
        <begin position="139"/>
        <end position="158"/>
    </location>
</feature>
<feature type="transmembrane region" description="Helical" evidence="1">
    <location>
        <begin position="380"/>
        <end position="398"/>
    </location>
</feature>
<dbReference type="RefSeq" id="WP_142037807.1">
    <property type="nucleotide sequence ID" value="NZ_JBHTGS010000001.1"/>
</dbReference>
<feature type="transmembrane region" description="Helical" evidence="1">
    <location>
        <begin position="302"/>
        <end position="322"/>
    </location>
</feature>
<dbReference type="EMBL" id="VFOW01000001">
    <property type="protein sequence ID" value="TQL76416.1"/>
    <property type="molecule type" value="Genomic_DNA"/>
</dbReference>
<evidence type="ECO:0000256" key="1">
    <source>
        <dbReference type="SAM" id="Phobius"/>
    </source>
</evidence>
<keyword evidence="1" id="KW-0472">Membrane</keyword>
<sequence length="441" mass="45458">MPGQYSSVTIVGPAATRDMALPSAVPVAELLPPLLDRGLAGTVDVHIASWELATMAGVRLAPGQTLADAQINDGDVLHLHDVTDDVLPDPVEDVRDSVEDHVEATGHRWRAGTGRLYATIIAAIAVLGGVLVPGTPASVLVTGVLVCLSAIVVTWWSASDAPLLARLSLGAGALWAWRVTHLLTENITPDGLAGELLRHTYGVWAAVLLMLVTLAGTPLALPFVIGFATVATVGTPVAVAMQLGAPVGATVAITATILIFGIGLLPRAAMAVGGLLGLDRDIQAGADVREPALSALLSRLDAMLMGAILAFAGLCTLASVVLILHADMWMAFLALGVGAALLTRSRVFDQTRHVAPFRVAGTIVLVACGIGWLLGNTALLPWAPALLVLVALIYVGLASVPRSTVANATAARVIRFAEIILVAALIALCGQITGLYASIGW</sequence>
<name>A0A543AV03_9ACTN</name>
<reference evidence="3 4" key="1">
    <citation type="submission" date="2019-06" db="EMBL/GenBank/DDBJ databases">
        <title>Sequencing the genomes of 1000 actinobacteria strains.</title>
        <authorList>
            <person name="Klenk H.-P."/>
        </authorList>
    </citation>
    <scope>NUCLEOTIDE SEQUENCE [LARGE SCALE GENOMIC DNA]</scope>
    <source>
        <strain evidence="3 4">DSM 45928</strain>
    </source>
</reference>
<evidence type="ECO:0000259" key="2">
    <source>
        <dbReference type="Pfam" id="PF19053"/>
    </source>
</evidence>
<dbReference type="OrthoDB" id="4775372at2"/>
<evidence type="ECO:0000313" key="4">
    <source>
        <dbReference type="Proteomes" id="UP000317043"/>
    </source>
</evidence>
<feature type="transmembrane region" description="Helical" evidence="1">
    <location>
        <begin position="355"/>
        <end position="374"/>
    </location>
</feature>
<feature type="transmembrane region" description="Helical" evidence="1">
    <location>
        <begin position="203"/>
        <end position="231"/>
    </location>
</feature>
<proteinExistence type="predicted"/>
<feature type="transmembrane region" description="Helical" evidence="1">
    <location>
        <begin position="328"/>
        <end position="343"/>
    </location>
</feature>
<organism evidence="3 4">
    <name type="scientific">Stackebrandtia endophytica</name>
    <dbReference type="NCBI Taxonomy" id="1496996"/>
    <lineage>
        <taxon>Bacteria</taxon>
        <taxon>Bacillati</taxon>
        <taxon>Actinomycetota</taxon>
        <taxon>Actinomycetes</taxon>
        <taxon>Glycomycetales</taxon>
        <taxon>Glycomycetaceae</taxon>
        <taxon>Stackebrandtia</taxon>
    </lineage>
</organism>
<evidence type="ECO:0000313" key="3">
    <source>
        <dbReference type="EMBL" id="TQL76416.1"/>
    </source>
</evidence>
<dbReference type="Pfam" id="PF08817">
    <property type="entry name" value="YukD"/>
    <property type="match status" value="1"/>
</dbReference>
<protein>
    <submittedName>
        <fullName evidence="3">Type VII secretion integral membrane protein EccD</fullName>
    </submittedName>
</protein>
<keyword evidence="1" id="KW-1133">Transmembrane helix</keyword>
<keyword evidence="4" id="KW-1185">Reference proteome</keyword>